<dbReference type="EMBL" id="SMOL01000559">
    <property type="protein sequence ID" value="KAB2605598.1"/>
    <property type="molecule type" value="Genomic_DNA"/>
</dbReference>
<reference evidence="2" key="2">
    <citation type="submission" date="2019-10" db="EMBL/GenBank/DDBJ databases">
        <title>A de novo genome assembly of a pear dwarfing rootstock.</title>
        <authorList>
            <person name="Wang F."/>
            <person name="Wang J."/>
            <person name="Li S."/>
            <person name="Zhang Y."/>
            <person name="Fang M."/>
            <person name="Ma L."/>
            <person name="Zhao Y."/>
            <person name="Jiang S."/>
        </authorList>
    </citation>
    <scope>NUCLEOTIDE SEQUENCE [LARGE SCALE GENOMIC DNA]</scope>
</reference>
<sequence length="119" mass="12567">MHMGVRLELGSSARWAHAGSWLRPALLGPRLVQFEVPQGAGLPWLGPVSLGSCMKLGLALRGRVLGCPWRLGLLLPMSCGSSKGGYGGYCCGGHRGGYYDGAIPLVVALNLVDHREPNS</sequence>
<reference evidence="1 2" key="3">
    <citation type="submission" date="2019-11" db="EMBL/GenBank/DDBJ databases">
        <title>A de novo genome assembly of a pear dwarfing rootstock.</title>
        <authorList>
            <person name="Wang F."/>
            <person name="Wang J."/>
            <person name="Li S."/>
            <person name="Zhang Y."/>
            <person name="Fang M."/>
            <person name="Ma L."/>
            <person name="Zhao Y."/>
            <person name="Jiang S."/>
        </authorList>
    </citation>
    <scope>NUCLEOTIDE SEQUENCE [LARGE SCALE GENOMIC DNA]</scope>
    <source>
        <strain evidence="1">S2</strain>
        <tissue evidence="1">Leaf</tissue>
    </source>
</reference>
<dbReference type="AlphaFoldDB" id="A0A5N5FR44"/>
<accession>A0A5N5FR44</accession>
<keyword evidence="2" id="KW-1185">Reference proteome</keyword>
<reference evidence="1 2" key="1">
    <citation type="submission" date="2019-09" db="EMBL/GenBank/DDBJ databases">
        <authorList>
            <person name="Ou C."/>
        </authorList>
    </citation>
    <scope>NUCLEOTIDE SEQUENCE [LARGE SCALE GENOMIC DNA]</scope>
    <source>
        <strain evidence="1">S2</strain>
        <tissue evidence="1">Leaf</tissue>
    </source>
</reference>
<organism evidence="1 2">
    <name type="scientific">Pyrus ussuriensis x Pyrus communis</name>
    <dbReference type="NCBI Taxonomy" id="2448454"/>
    <lineage>
        <taxon>Eukaryota</taxon>
        <taxon>Viridiplantae</taxon>
        <taxon>Streptophyta</taxon>
        <taxon>Embryophyta</taxon>
        <taxon>Tracheophyta</taxon>
        <taxon>Spermatophyta</taxon>
        <taxon>Magnoliopsida</taxon>
        <taxon>eudicotyledons</taxon>
        <taxon>Gunneridae</taxon>
        <taxon>Pentapetalae</taxon>
        <taxon>rosids</taxon>
        <taxon>fabids</taxon>
        <taxon>Rosales</taxon>
        <taxon>Rosaceae</taxon>
        <taxon>Amygdaloideae</taxon>
        <taxon>Maleae</taxon>
        <taxon>Pyrus</taxon>
    </lineage>
</organism>
<gene>
    <name evidence="1" type="ORF">D8674_005315</name>
</gene>
<evidence type="ECO:0000313" key="2">
    <source>
        <dbReference type="Proteomes" id="UP000327157"/>
    </source>
</evidence>
<protein>
    <submittedName>
        <fullName evidence="1">Uncharacterized protein</fullName>
    </submittedName>
</protein>
<name>A0A5N5FR44_9ROSA</name>
<proteinExistence type="predicted"/>
<evidence type="ECO:0000313" key="1">
    <source>
        <dbReference type="EMBL" id="KAB2605598.1"/>
    </source>
</evidence>
<dbReference type="Proteomes" id="UP000327157">
    <property type="component" value="Chromosome 11"/>
</dbReference>
<comment type="caution">
    <text evidence="1">The sequence shown here is derived from an EMBL/GenBank/DDBJ whole genome shotgun (WGS) entry which is preliminary data.</text>
</comment>